<evidence type="ECO:0000256" key="1">
    <source>
        <dbReference type="ARBA" id="ARBA00003065"/>
    </source>
</evidence>
<comment type="caution">
    <text evidence="10">The sequence shown here is derived from an EMBL/GenBank/DDBJ whole genome shotgun (WGS) entry which is preliminary data.</text>
</comment>
<evidence type="ECO:0000256" key="4">
    <source>
        <dbReference type="ARBA" id="ARBA00022763"/>
    </source>
</evidence>
<dbReference type="EMBL" id="JABBCP010000002">
    <property type="protein sequence ID" value="NMF55717.1"/>
    <property type="molecule type" value="Genomic_DNA"/>
</dbReference>
<evidence type="ECO:0000313" key="11">
    <source>
        <dbReference type="Proteomes" id="UP000546970"/>
    </source>
</evidence>
<dbReference type="RefSeq" id="WP_169277343.1">
    <property type="nucleotide sequence ID" value="NZ_JABBCP010000002.1"/>
</dbReference>
<evidence type="ECO:0000256" key="7">
    <source>
        <dbReference type="ARBA" id="ARBA00033409"/>
    </source>
</evidence>
<dbReference type="Gene3D" id="6.20.220.20">
    <property type="entry name" value="Recombination protein O, zinc-binding domain"/>
    <property type="match status" value="1"/>
</dbReference>
<evidence type="ECO:0000256" key="2">
    <source>
        <dbReference type="ARBA" id="ARBA00007452"/>
    </source>
</evidence>
<dbReference type="PANTHER" id="PTHR33991:SF1">
    <property type="entry name" value="DNA REPAIR PROTEIN RECO"/>
    <property type="match status" value="1"/>
</dbReference>
<dbReference type="InterPro" id="IPR042242">
    <property type="entry name" value="RecO_C"/>
</dbReference>
<evidence type="ECO:0000256" key="5">
    <source>
        <dbReference type="ARBA" id="ARBA00023172"/>
    </source>
</evidence>
<proteinExistence type="inferred from homology"/>
<dbReference type="GO" id="GO:0006302">
    <property type="term" value="P:double-strand break repair"/>
    <property type="evidence" value="ECO:0007669"/>
    <property type="project" value="TreeGrafter"/>
</dbReference>
<comment type="similarity">
    <text evidence="2 8">Belongs to the RecO family.</text>
</comment>
<accession>A0A7X9UC27</accession>
<dbReference type="InterPro" id="IPR022572">
    <property type="entry name" value="DNA_rep/recomb_RecO_N"/>
</dbReference>
<keyword evidence="5 8" id="KW-0233">DNA recombination</keyword>
<evidence type="ECO:0000256" key="6">
    <source>
        <dbReference type="ARBA" id="ARBA00023204"/>
    </source>
</evidence>
<keyword evidence="6 8" id="KW-0234">DNA repair</keyword>
<evidence type="ECO:0000313" key="10">
    <source>
        <dbReference type="EMBL" id="NMF55717.1"/>
    </source>
</evidence>
<dbReference type="SUPFAM" id="SSF50249">
    <property type="entry name" value="Nucleic acid-binding proteins"/>
    <property type="match status" value="1"/>
</dbReference>
<sequence>MAGGKTYRVSAVVLDKVKLKECDLILTLLASDGRQLQAVAKGARKPGGRLAARCELFCTVDLLLARGRSLDIVSQAELLEAPLGAGPNYARLMAASAVAEVAKRCSFEDAEDRYIFPITQRALELLGSPQLDEVHLDLLLAAYVFKLLSHIGYRPDFSACVSCGDPALSYFSPLAGGLLCASCAASVPAAEPVDAAAVNWLRSLIALRFDELAKVDIDASTASMLLSFAHLWAATHLDCRLRALEFALGR</sequence>
<dbReference type="AlphaFoldDB" id="A0A7X9UC27"/>
<keyword evidence="11" id="KW-1185">Reference proteome</keyword>
<name>A0A7X9UC27_9ACTN</name>
<comment type="function">
    <text evidence="1 8">Involved in DNA repair and RecF pathway recombination.</text>
</comment>
<dbReference type="InterPro" id="IPR037278">
    <property type="entry name" value="ARFGAP/RecO"/>
</dbReference>
<keyword evidence="4 8" id="KW-0227">DNA damage</keyword>
<gene>
    <name evidence="8 10" type="primary">recO</name>
    <name evidence="10" type="ORF">HF320_05165</name>
</gene>
<protein>
    <recommendedName>
        <fullName evidence="3 8">DNA repair protein RecO</fullName>
    </recommendedName>
    <alternativeName>
        <fullName evidence="7 8">Recombination protein O</fullName>
    </alternativeName>
</protein>
<evidence type="ECO:0000256" key="3">
    <source>
        <dbReference type="ARBA" id="ARBA00021310"/>
    </source>
</evidence>
<dbReference type="InterPro" id="IPR003717">
    <property type="entry name" value="RecO"/>
</dbReference>
<evidence type="ECO:0000259" key="9">
    <source>
        <dbReference type="Pfam" id="PF11967"/>
    </source>
</evidence>
<dbReference type="Proteomes" id="UP000546970">
    <property type="component" value="Unassembled WGS sequence"/>
</dbReference>
<dbReference type="Gene3D" id="1.20.1440.120">
    <property type="entry name" value="Recombination protein O, C-terminal domain"/>
    <property type="match status" value="1"/>
</dbReference>
<dbReference type="Gene3D" id="2.40.50.140">
    <property type="entry name" value="Nucleic acid-binding proteins"/>
    <property type="match status" value="1"/>
</dbReference>
<dbReference type="Pfam" id="PF11967">
    <property type="entry name" value="RecO_N"/>
    <property type="match status" value="1"/>
</dbReference>
<reference evidence="10 11" key="1">
    <citation type="submission" date="2020-04" db="EMBL/GenBank/DDBJ databases">
        <title>Collinsella sp. KGMB02528 nov., an anaerobic actinobacterium isolated from human feces.</title>
        <authorList>
            <person name="Han K.-I."/>
            <person name="Eom M.K."/>
            <person name="Kim J.-S."/>
            <person name="Lee K.C."/>
            <person name="Suh M.K."/>
            <person name="Park S.-H."/>
            <person name="Lee J.H."/>
            <person name="Kang S.W."/>
            <person name="Park J.-E."/>
            <person name="Oh B.S."/>
            <person name="Yu S.Y."/>
            <person name="Choi S.-H."/>
            <person name="Lee D.H."/>
            <person name="Yoon H."/>
            <person name="Kim B.-Y."/>
            <person name="Lee J.H."/>
            <person name="Lee J.-S."/>
        </authorList>
    </citation>
    <scope>NUCLEOTIDE SEQUENCE [LARGE SCALE GENOMIC DNA]</scope>
    <source>
        <strain evidence="10 11">KGMB02528</strain>
    </source>
</reference>
<organism evidence="10 11">
    <name type="scientific">Collinsella acetigenes</name>
    <dbReference type="NCBI Taxonomy" id="2713419"/>
    <lineage>
        <taxon>Bacteria</taxon>
        <taxon>Bacillati</taxon>
        <taxon>Actinomycetota</taxon>
        <taxon>Coriobacteriia</taxon>
        <taxon>Coriobacteriales</taxon>
        <taxon>Coriobacteriaceae</taxon>
        <taxon>Collinsella</taxon>
    </lineage>
</organism>
<dbReference type="GO" id="GO:0006310">
    <property type="term" value="P:DNA recombination"/>
    <property type="evidence" value="ECO:0007669"/>
    <property type="project" value="UniProtKB-UniRule"/>
</dbReference>
<dbReference type="Pfam" id="PF02565">
    <property type="entry name" value="RecO_C"/>
    <property type="match status" value="1"/>
</dbReference>
<dbReference type="GO" id="GO:0043590">
    <property type="term" value="C:bacterial nucleoid"/>
    <property type="evidence" value="ECO:0007669"/>
    <property type="project" value="TreeGrafter"/>
</dbReference>
<dbReference type="HAMAP" id="MF_00201">
    <property type="entry name" value="RecO"/>
    <property type="match status" value="1"/>
</dbReference>
<feature type="domain" description="DNA replication/recombination mediator RecO N-terminal" evidence="9">
    <location>
        <begin position="6"/>
        <end position="80"/>
    </location>
</feature>
<dbReference type="NCBIfam" id="TIGR00613">
    <property type="entry name" value="reco"/>
    <property type="match status" value="1"/>
</dbReference>
<evidence type="ECO:0000256" key="8">
    <source>
        <dbReference type="HAMAP-Rule" id="MF_00201"/>
    </source>
</evidence>
<dbReference type="PANTHER" id="PTHR33991">
    <property type="entry name" value="DNA REPAIR PROTEIN RECO"/>
    <property type="match status" value="1"/>
</dbReference>
<dbReference type="SUPFAM" id="SSF57863">
    <property type="entry name" value="ArfGap/RecO-like zinc finger"/>
    <property type="match status" value="1"/>
</dbReference>
<dbReference type="InterPro" id="IPR012340">
    <property type="entry name" value="NA-bd_OB-fold"/>
</dbReference>